<comment type="caution">
    <text evidence="1">The sequence shown here is derived from an EMBL/GenBank/DDBJ whole genome shotgun (WGS) entry which is preliminary data.</text>
</comment>
<evidence type="ECO:0000313" key="1">
    <source>
        <dbReference type="EMBL" id="KYQ89493.1"/>
    </source>
</evidence>
<dbReference type="Gene3D" id="1.25.10.10">
    <property type="entry name" value="Leucine-rich Repeat Variant"/>
    <property type="match status" value="1"/>
</dbReference>
<evidence type="ECO:0000313" key="2">
    <source>
        <dbReference type="Proteomes" id="UP000076078"/>
    </source>
</evidence>
<name>A0A151Z6A7_TIELA</name>
<dbReference type="Proteomes" id="UP000076078">
    <property type="component" value="Unassembled WGS sequence"/>
</dbReference>
<dbReference type="InParanoid" id="A0A151Z6A7"/>
<accession>A0A151Z6A7</accession>
<dbReference type="OMA" id="NDIDKHQ"/>
<dbReference type="FunCoup" id="A0A151Z6A7">
    <property type="interactions" value="493"/>
</dbReference>
<keyword evidence="2" id="KW-1185">Reference proteome</keyword>
<dbReference type="SUPFAM" id="SSF48371">
    <property type="entry name" value="ARM repeat"/>
    <property type="match status" value="1"/>
</dbReference>
<dbReference type="InterPro" id="IPR016024">
    <property type="entry name" value="ARM-type_fold"/>
</dbReference>
<dbReference type="AlphaFoldDB" id="A0A151Z6A7"/>
<organism evidence="1 2">
    <name type="scientific">Tieghemostelium lacteum</name>
    <name type="common">Slime mold</name>
    <name type="synonym">Dictyostelium lacteum</name>
    <dbReference type="NCBI Taxonomy" id="361077"/>
    <lineage>
        <taxon>Eukaryota</taxon>
        <taxon>Amoebozoa</taxon>
        <taxon>Evosea</taxon>
        <taxon>Eumycetozoa</taxon>
        <taxon>Dictyostelia</taxon>
        <taxon>Dictyosteliales</taxon>
        <taxon>Raperosteliaceae</taxon>
        <taxon>Tieghemostelium</taxon>
    </lineage>
</organism>
<protein>
    <recommendedName>
        <fullName evidence="3">Exportin(tRNA)</fullName>
    </recommendedName>
</protein>
<evidence type="ECO:0008006" key="3">
    <source>
        <dbReference type="Google" id="ProtNLM"/>
    </source>
</evidence>
<sequence length="750" mass="87176">MSSSNIELLFKKIEDTDYSDLSNVLQLFLKNYCQDETTTSQHLNLFYSSMIQLQQTYQSQKDTKNLYKKSIICLGIIARYIPWVNVFENLKDKFIQEVLLASLQFDIKESKSSNDSLQDEIIKSYTLILQVFQEKLDTYSETILNQIQIEQEVNRDSIISFLSILIQVSPLLVVNRVKILEYFIQIYIDTKDSQVHEELTQFLGQFFQLYIPFKSFKVGDDEDDQDDEDDDSNSNEADRLKEIEKLGNQISVPTLVSLSKHLVQPENLNQESTLLFLGIFTAYSFIHLQEQSPETVVLLSQTYSQYLSMDNIYDKENRKQTVSILDSLRISLSNLYVVKKHCEILDQILETLFKVLLGTITSCKDYFKKNQSKGVQNLYFKVRNSVILSLGTLMKHMRHFFRFADQFQQHTGILADPLILSDFIVALVNDINSTPTESNQEKQEKLDKFKGTYLPSIVEPLLSELSKSTIKYKTVTTHIIQSLGTIIQHSQELYQDYLDETIKILEKFIQSNYTTISNSLITIIESISKILNLFGNDKIYKFDYMKSIFNIYFLILNGSSEIIVEDQDEEEEEEVGKLSNLDSDIISKILFTILESIFNSFKNIRVRLESSDGQLILEDIYSYLIEKMKEEVIFDADRYVRMMQLDLINEVYTFFGDCVEFLGKSLPNTIKQFVKELLMIQYQIEIGEEQEFNNQRLEICLKGISALGKRSTLDSVKLLTIFKESIQELNQNEHIITTENIEVSKKLIFK</sequence>
<dbReference type="EMBL" id="LODT01000041">
    <property type="protein sequence ID" value="KYQ89493.1"/>
    <property type="molecule type" value="Genomic_DNA"/>
</dbReference>
<reference evidence="1 2" key="1">
    <citation type="submission" date="2015-12" db="EMBL/GenBank/DDBJ databases">
        <title>Dictyostelia acquired genes for synthesis and detection of signals that induce cell-type specialization by lateral gene transfer from prokaryotes.</title>
        <authorList>
            <person name="Gloeckner G."/>
            <person name="Schaap P."/>
        </authorList>
    </citation>
    <scope>NUCLEOTIDE SEQUENCE [LARGE SCALE GENOMIC DNA]</scope>
    <source>
        <strain evidence="1 2">TK</strain>
    </source>
</reference>
<proteinExistence type="predicted"/>
<dbReference type="OrthoDB" id="20838at2759"/>
<dbReference type="InterPro" id="IPR011989">
    <property type="entry name" value="ARM-like"/>
</dbReference>
<gene>
    <name evidence="1" type="ORF">DLAC_10168</name>
</gene>